<gene>
    <name evidence="1" type="ORF">BKP35_09095</name>
</gene>
<dbReference type="OrthoDB" id="2936681at2"/>
<evidence type="ECO:0000313" key="1">
    <source>
        <dbReference type="EMBL" id="OIJ12729.1"/>
    </source>
</evidence>
<reference evidence="1 2" key="1">
    <citation type="submission" date="2016-10" db="EMBL/GenBank/DDBJ databases">
        <title>Draft genome sequences of four alkaliphilic bacteria belonging to the Anaerobacillus genus.</title>
        <authorList>
            <person name="Bassil N.M."/>
            <person name="Lloyd J.R."/>
        </authorList>
    </citation>
    <scope>NUCLEOTIDE SEQUENCE [LARGE SCALE GENOMIC DNA]</scope>
    <source>
        <strain evidence="1 2">DSM 15340</strain>
    </source>
</reference>
<proteinExistence type="predicted"/>
<organism evidence="1 2">
    <name type="scientific">Anaerobacillus arseniciselenatis</name>
    <dbReference type="NCBI Taxonomy" id="85682"/>
    <lineage>
        <taxon>Bacteria</taxon>
        <taxon>Bacillati</taxon>
        <taxon>Bacillota</taxon>
        <taxon>Bacilli</taxon>
        <taxon>Bacillales</taxon>
        <taxon>Bacillaceae</taxon>
        <taxon>Anaerobacillus</taxon>
    </lineage>
</organism>
<comment type="caution">
    <text evidence="1">The sequence shown here is derived from an EMBL/GenBank/DDBJ whole genome shotgun (WGS) entry which is preliminary data.</text>
</comment>
<dbReference type="AlphaFoldDB" id="A0A1S2LJL9"/>
<keyword evidence="2" id="KW-1185">Reference proteome</keyword>
<accession>A0A1S2LJL9</accession>
<protein>
    <submittedName>
        <fullName evidence="1">Uncharacterized protein</fullName>
    </submittedName>
</protein>
<dbReference type="RefSeq" id="WP_071313036.1">
    <property type="nucleotide sequence ID" value="NZ_MLQQ01000018.1"/>
</dbReference>
<dbReference type="Proteomes" id="UP000180098">
    <property type="component" value="Unassembled WGS sequence"/>
</dbReference>
<name>A0A1S2LJL9_9BACI</name>
<evidence type="ECO:0000313" key="2">
    <source>
        <dbReference type="Proteomes" id="UP000180098"/>
    </source>
</evidence>
<sequence length="286" mass="33748">MQQTLELLLNRHSDISLGLKKYLKGEINEEKYINTRKDANGRVSLQWPELTFLRSDMELYAKYLLSLSLKGRRLVLLEDETTGFSRQQLYDLYGISSDTVSRYLRRSQQNEDKKRKKRSPEIRDMTEYQKVSKEVVAFFAILARVPFSWLNEEKPDLEWSIYHFNFLQTPRMSLFDLKNFLENHSEKLHHDVIGIIVNGGIKHPLYLRLEWFRGGFIIEVFNPICRPSEIIPLVLLLQQFNYDIGYMDTVIDSQKNYAFICKYKSSTPICLPMEYRKPITLLSGTI</sequence>
<dbReference type="EMBL" id="MLQQ01000018">
    <property type="protein sequence ID" value="OIJ12729.1"/>
    <property type="molecule type" value="Genomic_DNA"/>
</dbReference>